<reference evidence="2 3" key="1">
    <citation type="journal article" date="2009" name="PLoS ONE">
        <title>Complete genome sequence of the aerobic CO-oxidizing thermophile Thermomicrobium roseum.</title>
        <authorList>
            <person name="Wu D."/>
            <person name="Raymond J."/>
            <person name="Wu M."/>
            <person name="Chatterji S."/>
            <person name="Ren Q."/>
            <person name="Graham J.E."/>
            <person name="Bryant D.A."/>
            <person name="Robb F."/>
            <person name="Colman A."/>
            <person name="Tallon L.J."/>
            <person name="Badger J.H."/>
            <person name="Madupu R."/>
            <person name="Ward N.L."/>
            <person name="Eisen J.A."/>
        </authorList>
    </citation>
    <scope>NUCLEOTIDE SEQUENCE [LARGE SCALE GENOMIC DNA]</scope>
    <source>
        <strain evidence="3">ATCC 27502 / DSM 5159 / P-2</strain>
    </source>
</reference>
<accession>B9L0D9</accession>
<dbReference type="InterPro" id="IPR023093">
    <property type="entry name" value="ScpA-like_C"/>
</dbReference>
<dbReference type="OrthoDB" id="9811016at2"/>
<dbReference type="AlphaFoldDB" id="B9L0D9"/>
<keyword evidence="3" id="KW-1185">Reference proteome</keyword>
<protein>
    <recommendedName>
        <fullName evidence="1">Segregation and condensation protein A</fullName>
    </recommendedName>
</protein>
<dbReference type="STRING" id="309801.trd_1632"/>
<dbReference type="eggNOG" id="COG1354">
    <property type="taxonomic scope" value="Bacteria"/>
</dbReference>
<dbReference type="Pfam" id="PF02616">
    <property type="entry name" value="SMC_ScpA"/>
    <property type="match status" value="2"/>
</dbReference>
<gene>
    <name evidence="2" type="primary">scpA</name>
    <name evidence="2" type="ordered locus">trd_1632</name>
</gene>
<dbReference type="HOGENOM" id="CLU_038686_3_2_0"/>
<proteinExistence type="predicted"/>
<dbReference type="Gene3D" id="6.10.250.2410">
    <property type="match status" value="1"/>
</dbReference>
<dbReference type="KEGG" id="tro:trd_1632"/>
<sequence>MRLIFPSKQLRDVPVSAGPFSGPLDLLLQLVESRQLPITAVSLRAVTEQFLAALETVEAHRPELLADFLVVASRLTVLKARALLPHHDVADEDAASLVQDLERYRAFRDAAAWLQARAAAGLRCWTRPALPRAPRAAPSGDPAQLLRALARWARRQRPVALPLRWTPVVSLIAMIARIRERLTGRRTFRELLGARPTRPEVVAGLLALLVLARRRVVTLEQAEPFGEIWVQRTDEHGTS</sequence>
<dbReference type="InterPro" id="IPR003768">
    <property type="entry name" value="ScpA"/>
</dbReference>
<dbReference type="PANTHER" id="PTHR33969">
    <property type="entry name" value="SEGREGATION AND CONDENSATION PROTEIN A"/>
    <property type="match status" value="1"/>
</dbReference>
<name>B9L0D9_THERP</name>
<evidence type="ECO:0000313" key="3">
    <source>
        <dbReference type="Proteomes" id="UP000000447"/>
    </source>
</evidence>
<dbReference type="Gene3D" id="1.10.10.580">
    <property type="entry name" value="Structural maintenance of chromosome 1. Chain E"/>
    <property type="match status" value="1"/>
</dbReference>
<evidence type="ECO:0000256" key="1">
    <source>
        <dbReference type="ARBA" id="ARBA00044777"/>
    </source>
</evidence>
<dbReference type="PANTHER" id="PTHR33969:SF2">
    <property type="entry name" value="SEGREGATION AND CONDENSATION PROTEIN A"/>
    <property type="match status" value="1"/>
</dbReference>
<dbReference type="RefSeq" id="WP_015922577.1">
    <property type="nucleotide sequence ID" value="NC_011959.1"/>
</dbReference>
<dbReference type="Proteomes" id="UP000000447">
    <property type="component" value="Chromosome"/>
</dbReference>
<organism evidence="2 3">
    <name type="scientific">Thermomicrobium roseum (strain ATCC 27502 / DSM 5159 / P-2)</name>
    <dbReference type="NCBI Taxonomy" id="309801"/>
    <lineage>
        <taxon>Bacteria</taxon>
        <taxon>Pseudomonadati</taxon>
        <taxon>Thermomicrobiota</taxon>
        <taxon>Thermomicrobia</taxon>
        <taxon>Thermomicrobiales</taxon>
        <taxon>Thermomicrobiaceae</taxon>
        <taxon>Thermomicrobium</taxon>
    </lineage>
</organism>
<dbReference type="EMBL" id="CP001275">
    <property type="protein sequence ID" value="ACM05241.1"/>
    <property type="molecule type" value="Genomic_DNA"/>
</dbReference>
<evidence type="ECO:0000313" key="2">
    <source>
        <dbReference type="EMBL" id="ACM05241.1"/>
    </source>
</evidence>